<dbReference type="PANTHER" id="PTHR31157:SF1">
    <property type="entry name" value="SCP DOMAIN-CONTAINING PROTEIN"/>
    <property type="match status" value="1"/>
</dbReference>
<gene>
    <name evidence="3" type="ORF">KRR39_17170</name>
</gene>
<dbReference type="PANTHER" id="PTHR31157">
    <property type="entry name" value="SCP DOMAIN-CONTAINING PROTEIN"/>
    <property type="match status" value="1"/>
</dbReference>
<dbReference type="EMBL" id="CP077062">
    <property type="protein sequence ID" value="QWZ07193.1"/>
    <property type="molecule type" value="Genomic_DNA"/>
</dbReference>
<dbReference type="KEGG" id="nps:KRR39_17170"/>
<feature type="signal peptide" evidence="1">
    <location>
        <begin position="1"/>
        <end position="37"/>
    </location>
</feature>
<dbReference type="Proteomes" id="UP000683575">
    <property type="component" value="Chromosome"/>
</dbReference>
<dbReference type="CDD" id="cd05379">
    <property type="entry name" value="CAP_bacterial"/>
    <property type="match status" value="1"/>
</dbReference>
<sequence length="166" mass="18109">MNLSSVLRPARKTLAAALVTVVTATGLVAVAPSSASARTVFPAYSANVYEQQVQYYVNVQRRAHHLAPLSMATCTDSVAERWSAYLAAHDAFYHQSMTHLLNKCNAYYAGETLGRGAITPKTLVSMWMHSPPHRAVLMSSSPRRIGIGATPNARGEWVVAANFMRF</sequence>
<feature type="domain" description="SCP" evidence="2">
    <location>
        <begin position="55"/>
        <end position="156"/>
    </location>
</feature>
<name>A0A975XZA7_9ACTN</name>
<dbReference type="AlphaFoldDB" id="A0A975XZA7"/>
<evidence type="ECO:0000256" key="1">
    <source>
        <dbReference type="SAM" id="SignalP"/>
    </source>
</evidence>
<dbReference type="RefSeq" id="WP_216938704.1">
    <property type="nucleotide sequence ID" value="NZ_CP077062.1"/>
</dbReference>
<dbReference type="Pfam" id="PF00188">
    <property type="entry name" value="CAP"/>
    <property type="match status" value="1"/>
</dbReference>
<dbReference type="InterPro" id="IPR014044">
    <property type="entry name" value="CAP_dom"/>
</dbReference>
<protein>
    <submittedName>
        <fullName evidence="3">CAP domain-containing protein</fullName>
    </submittedName>
</protein>
<evidence type="ECO:0000259" key="2">
    <source>
        <dbReference type="Pfam" id="PF00188"/>
    </source>
</evidence>
<evidence type="ECO:0000313" key="3">
    <source>
        <dbReference type="EMBL" id="QWZ07193.1"/>
    </source>
</evidence>
<feature type="chain" id="PRO_5037731734" evidence="1">
    <location>
        <begin position="38"/>
        <end position="166"/>
    </location>
</feature>
<evidence type="ECO:0000313" key="4">
    <source>
        <dbReference type="Proteomes" id="UP000683575"/>
    </source>
</evidence>
<organism evidence="3 4">
    <name type="scientific">Nocardioides panacis</name>
    <dbReference type="NCBI Taxonomy" id="2849501"/>
    <lineage>
        <taxon>Bacteria</taxon>
        <taxon>Bacillati</taxon>
        <taxon>Actinomycetota</taxon>
        <taxon>Actinomycetes</taxon>
        <taxon>Propionibacteriales</taxon>
        <taxon>Nocardioidaceae</taxon>
        <taxon>Nocardioides</taxon>
    </lineage>
</organism>
<accession>A0A975XZA7</accession>
<keyword evidence="4" id="KW-1185">Reference proteome</keyword>
<keyword evidence="1" id="KW-0732">Signal</keyword>
<proteinExistence type="predicted"/>
<reference evidence="3" key="1">
    <citation type="submission" date="2021-06" db="EMBL/GenBank/DDBJ databases">
        <title>Complete genome sequence of Nocardioides sp. G188.</title>
        <authorList>
            <person name="Im W.-T."/>
        </authorList>
    </citation>
    <scope>NUCLEOTIDE SEQUENCE</scope>
    <source>
        <strain evidence="3">G188</strain>
    </source>
</reference>